<evidence type="ECO:0000313" key="2">
    <source>
        <dbReference type="EMBL" id="WIY25557.1"/>
    </source>
</evidence>
<dbReference type="KEGG" id="ppso:QPJ95_00960"/>
<evidence type="ECO:0000259" key="1">
    <source>
        <dbReference type="Pfam" id="PF02371"/>
    </source>
</evidence>
<gene>
    <name evidence="2" type="ORF">QPJ95_00960</name>
</gene>
<dbReference type="GO" id="GO:0006313">
    <property type="term" value="P:DNA transposition"/>
    <property type="evidence" value="ECO:0007669"/>
    <property type="project" value="InterPro"/>
</dbReference>
<dbReference type="GO" id="GO:0004803">
    <property type="term" value="F:transposase activity"/>
    <property type="evidence" value="ECO:0007669"/>
    <property type="project" value="InterPro"/>
</dbReference>
<organism evidence="2 3">
    <name type="scientific">Parasedimentitalea psychrophila</name>
    <dbReference type="NCBI Taxonomy" id="2997337"/>
    <lineage>
        <taxon>Bacteria</taxon>
        <taxon>Pseudomonadati</taxon>
        <taxon>Pseudomonadota</taxon>
        <taxon>Alphaproteobacteria</taxon>
        <taxon>Rhodobacterales</taxon>
        <taxon>Paracoccaceae</taxon>
        <taxon>Parasedimentitalea</taxon>
    </lineage>
</organism>
<dbReference type="PANTHER" id="PTHR33055:SF3">
    <property type="entry name" value="PUTATIVE TRANSPOSASE FOR IS117-RELATED"/>
    <property type="match status" value="1"/>
</dbReference>
<dbReference type="InterPro" id="IPR047650">
    <property type="entry name" value="Transpos_IS110"/>
</dbReference>
<evidence type="ECO:0000313" key="3">
    <source>
        <dbReference type="Proteomes" id="UP001238334"/>
    </source>
</evidence>
<dbReference type="InterPro" id="IPR003346">
    <property type="entry name" value="Transposase_20"/>
</dbReference>
<protein>
    <submittedName>
        <fullName evidence="2">Transposase</fullName>
    </submittedName>
</protein>
<dbReference type="GO" id="GO:0003677">
    <property type="term" value="F:DNA binding"/>
    <property type="evidence" value="ECO:0007669"/>
    <property type="project" value="InterPro"/>
</dbReference>
<proteinExistence type="predicted"/>
<dbReference type="RefSeq" id="WP_286018228.1">
    <property type="nucleotide sequence ID" value="NZ_CP127247.1"/>
</dbReference>
<keyword evidence="3" id="KW-1185">Reference proteome</keyword>
<name>A0A9Y2L101_9RHOB</name>
<dbReference type="Proteomes" id="UP001238334">
    <property type="component" value="Chromosome"/>
</dbReference>
<dbReference type="AlphaFoldDB" id="A0A9Y2L101"/>
<dbReference type="EMBL" id="CP127247">
    <property type="protein sequence ID" value="WIY25557.1"/>
    <property type="molecule type" value="Genomic_DNA"/>
</dbReference>
<accession>A0A9Y2L101</accession>
<feature type="domain" description="Transposase IS116/IS110/IS902 C-terminal" evidence="1">
    <location>
        <begin position="3"/>
        <end position="43"/>
    </location>
</feature>
<sequence length="138" mass="15171">MSQSSGKWQGNARIQGGCSNLRHAIFMPALVAIRFDADLKAKYDQLAAAGKEKKVAVTAVMRKRLVLANAQLCDHRMLPCRAVGSTVLWATAHKRLRPSCRWTKGQLSTRTTQVGLLNPPAWILTLATTGTVPWGQYL</sequence>
<reference evidence="2 3" key="1">
    <citation type="submission" date="2023-06" db="EMBL/GenBank/DDBJ databases">
        <title>Parasedimentitalea psychrophila sp. nov., a psychrophilic bacterium isolated from deep-sea sediment.</title>
        <authorList>
            <person name="Li A."/>
        </authorList>
    </citation>
    <scope>NUCLEOTIDE SEQUENCE [LARGE SCALE GENOMIC DNA]</scope>
    <source>
        <strain evidence="2 3">QS115</strain>
    </source>
</reference>
<dbReference type="Pfam" id="PF02371">
    <property type="entry name" value="Transposase_20"/>
    <property type="match status" value="1"/>
</dbReference>
<dbReference type="PANTHER" id="PTHR33055">
    <property type="entry name" value="TRANSPOSASE FOR INSERTION SEQUENCE ELEMENT IS1111A"/>
    <property type="match status" value="1"/>
</dbReference>